<evidence type="ECO:0000256" key="7">
    <source>
        <dbReference type="PROSITE-ProRule" id="PRU00192"/>
    </source>
</evidence>
<dbReference type="PRINTS" id="PR00193">
    <property type="entry name" value="MYOSINHEAVY"/>
</dbReference>
<dbReference type="PROSITE" id="PS51456">
    <property type="entry name" value="MYOSIN_MOTOR"/>
    <property type="match status" value="1"/>
</dbReference>
<dbReference type="InterPro" id="IPR001202">
    <property type="entry name" value="WW_dom"/>
</dbReference>
<sequence length="1306" mass="136494">MSVLDESALTTNMRAMLDDGVIYARSGQLLISLNPFRPLALYNEETLLEYRTAPNPASLQPHIYGVAAEAHARLIDRGRSQTIIISGESGTGKTENAKYVMQYLASTVIPKDAAQAAQASEGGALGLLSSFFSSKPSNVASGSTSLHERLLRSNPLLEAFGCARTAHNANSSRYGKFIELRFGRTGKLSECRLTTYLLEKSRVVSHGSAERSYTALYALCAGASRAERSTLSLAPSSAAEAFVYLQPCALRAGEDDSATMATVRDAFERLGVGAAEQADVLAVLAGVLHLGNVAVRASGGAAAGADAAADDESEAALAGEPAKKAVRTAGAILGLDEAQLTDGLLSQTMRAGAEWVTRAHRLSEAEAARDALAKALYARLFSWLVRRISESLRADSAGSRASDVGGRASTVSLTSPRAGAPAPPSPRAAGADGGVALGGSNGGAPSAAGGELFIGIIDIFGFEHFGINSLEQLLINYANEKLQRLFVQCVFVEAQRQYAEQGVTVEHVDFVGARDGEQTIALLDGRPAGVLPLLAEECVLRNGSDDALLAKLAREHRAHARFALPLDKAGGADGAQRVSRGGGGGVAAAAGAPPRESTFRIVHFAHAVDYTIGGFLGKNKDPLNQNLAVLLQKSKRPFLAALFSAEPADEAVARPPPAAPAASAVAPGGARVARSASFQRTTRRGSTGGGNLRFTGVADQFTRSLDSLMRTVEASDISFVRCFRPNGAQAALLFDEPLVRTQLASSGLLHAIQLARAAYPDSLEHAEVVGRYGLLVGIGSVRGGKAAPPDKTAASAILAALGVPSSQYAVGHTKAFFKHGVVIDLNNRRAEAVAQAASVVQRIGRGQLARRLATRARNAAAERARVDAELAEARRAEEAERQRAEDEAKLKAEQDELLRRAQEAAEAAAARDQAEGRLAPPVAPSPRLQVVMPAAPKPAGSASSAGARAPGVAPGDVAISFKEVMEGYTLLYATAPKAAAEAELTRAEAEAAARLTASGLLQRLGLRAPADELLAYARYLGMDPQRDWQLLWIADEALATPAPPGWEQQLDPTGGTFFQNVVTTDVSLQHPCDFHYQQLYYRERVQLLRQVAPHTLTPEDLAALPEFSTWRAVVLYPFSAEEAGEMSVRPGEVVTILGGEVAPEGWFMASFHDAVGLVPQTYVEESRTRYVDKAGVPVTPVHKRDTDSRHNSLLSSYAGGAAAAPVPAEPAPAAVRRASSDARAALADGEGLQSPLTTAGSSPLPAATNARVRAPPPDGRAGSPAAADGGGARAGPAQAAGGEAAGAKLTGEQQRKPAPKGCCVVS</sequence>
<dbReference type="GO" id="GO:0005524">
    <property type="term" value="F:ATP binding"/>
    <property type="evidence" value="ECO:0007669"/>
    <property type="project" value="UniProtKB-UniRule"/>
</dbReference>
<feature type="domain" description="Myosin motor" evidence="12">
    <location>
        <begin position="1"/>
        <end position="830"/>
    </location>
</feature>
<keyword evidence="5 8" id="KW-0505">Motor protein</keyword>
<dbReference type="InterPro" id="IPR036961">
    <property type="entry name" value="Kinesin_motor_dom_sf"/>
</dbReference>
<dbReference type="InterPro" id="IPR036028">
    <property type="entry name" value="SH3-like_dom_sf"/>
</dbReference>
<dbReference type="Gene3D" id="1.20.120.720">
    <property type="entry name" value="Myosin VI head, motor domain, U50 subdomain"/>
    <property type="match status" value="2"/>
</dbReference>
<dbReference type="Pfam" id="PF00063">
    <property type="entry name" value="Myosin_head"/>
    <property type="match status" value="2"/>
</dbReference>
<evidence type="ECO:0000256" key="5">
    <source>
        <dbReference type="ARBA" id="ARBA00023175"/>
    </source>
</evidence>
<dbReference type="Gene3D" id="3.30.1470.10">
    <property type="entry name" value="Photosystem I PsaD, reaction center subunit II"/>
    <property type="match status" value="1"/>
</dbReference>
<evidence type="ECO:0000256" key="4">
    <source>
        <dbReference type="ARBA" id="ARBA00023123"/>
    </source>
</evidence>
<evidence type="ECO:0000256" key="1">
    <source>
        <dbReference type="ARBA" id="ARBA00022443"/>
    </source>
</evidence>
<feature type="compositionally biased region" description="Low complexity" evidence="9">
    <location>
        <begin position="1201"/>
        <end position="1228"/>
    </location>
</feature>
<dbReference type="GO" id="GO:0051015">
    <property type="term" value="F:actin filament binding"/>
    <property type="evidence" value="ECO:0007669"/>
    <property type="project" value="TreeGrafter"/>
</dbReference>
<feature type="compositionally biased region" description="Low complexity" evidence="9">
    <location>
        <begin position="904"/>
        <end position="919"/>
    </location>
</feature>
<feature type="domain" description="SH3" evidence="10">
    <location>
        <begin position="1107"/>
        <end position="1168"/>
    </location>
</feature>
<dbReference type="CDD" id="cd00124">
    <property type="entry name" value="MYSc"/>
    <property type="match status" value="1"/>
</dbReference>
<dbReference type="GO" id="GO:0005737">
    <property type="term" value="C:cytoplasm"/>
    <property type="evidence" value="ECO:0007669"/>
    <property type="project" value="TreeGrafter"/>
</dbReference>
<dbReference type="OMA" id="INEMTLM"/>
<evidence type="ECO:0000313" key="13">
    <source>
        <dbReference type="EMBL" id="KAG8460917.1"/>
    </source>
</evidence>
<dbReference type="Gene3D" id="3.40.850.10">
    <property type="entry name" value="Kinesin motor domain"/>
    <property type="match status" value="2"/>
</dbReference>
<name>A0A8J5XC84_DIALT</name>
<dbReference type="Gene3D" id="1.10.10.820">
    <property type="match status" value="1"/>
</dbReference>
<dbReference type="GO" id="GO:0007015">
    <property type="term" value="P:actin filament organization"/>
    <property type="evidence" value="ECO:0007669"/>
    <property type="project" value="TreeGrafter"/>
</dbReference>
<dbReference type="Proteomes" id="UP000751190">
    <property type="component" value="Unassembled WGS sequence"/>
</dbReference>
<proteinExistence type="inferred from homology"/>
<dbReference type="SUPFAM" id="SSF52540">
    <property type="entry name" value="P-loop containing nucleoside triphosphate hydrolases"/>
    <property type="match status" value="1"/>
</dbReference>
<feature type="domain" description="WW" evidence="11">
    <location>
        <begin position="1040"/>
        <end position="1073"/>
    </location>
</feature>
<feature type="region of interest" description="Disordered" evidence="9">
    <location>
        <begin position="901"/>
        <end position="924"/>
    </location>
</feature>
<feature type="compositionally biased region" description="Low complexity" evidence="9">
    <location>
        <begin position="1274"/>
        <end position="1287"/>
    </location>
</feature>
<comment type="similarity">
    <text evidence="8">Belongs to the TRAFAC class myosin-kinesin ATPase superfamily. Myosin family.</text>
</comment>
<dbReference type="PROSITE" id="PS50020">
    <property type="entry name" value="WW_DOMAIN_2"/>
    <property type="match status" value="1"/>
</dbReference>
<dbReference type="Gene3D" id="2.30.30.40">
    <property type="entry name" value="SH3 Domains"/>
    <property type="match status" value="1"/>
</dbReference>
<evidence type="ECO:0000259" key="11">
    <source>
        <dbReference type="PROSITE" id="PS50020"/>
    </source>
</evidence>
<dbReference type="PANTHER" id="PTHR13140:SF706">
    <property type="entry name" value="DILUTE CLASS UNCONVENTIONAL MYOSIN, ISOFORM C"/>
    <property type="match status" value="1"/>
</dbReference>
<evidence type="ECO:0000259" key="12">
    <source>
        <dbReference type="PROSITE" id="PS51456"/>
    </source>
</evidence>
<gene>
    <name evidence="13" type="ORF">KFE25_010668</name>
</gene>
<keyword evidence="6 8" id="KW-0009">Actin-binding</keyword>
<organism evidence="13 14">
    <name type="scientific">Diacronema lutheri</name>
    <name type="common">Unicellular marine alga</name>
    <name type="synonym">Monochrysis lutheri</name>
    <dbReference type="NCBI Taxonomy" id="2081491"/>
    <lineage>
        <taxon>Eukaryota</taxon>
        <taxon>Haptista</taxon>
        <taxon>Haptophyta</taxon>
        <taxon>Pavlovophyceae</taxon>
        <taxon>Pavlovales</taxon>
        <taxon>Pavlovaceae</taxon>
        <taxon>Diacronema</taxon>
    </lineage>
</organism>
<dbReference type="OrthoDB" id="6344460at2759"/>
<dbReference type="GO" id="GO:0016020">
    <property type="term" value="C:membrane"/>
    <property type="evidence" value="ECO:0007669"/>
    <property type="project" value="TreeGrafter"/>
</dbReference>
<evidence type="ECO:0000256" key="2">
    <source>
        <dbReference type="ARBA" id="ARBA00022741"/>
    </source>
</evidence>
<dbReference type="SMART" id="SM00326">
    <property type="entry name" value="SH3"/>
    <property type="match status" value="1"/>
</dbReference>
<evidence type="ECO:0000256" key="6">
    <source>
        <dbReference type="ARBA" id="ARBA00023203"/>
    </source>
</evidence>
<keyword evidence="4 8" id="KW-0518">Myosin</keyword>
<evidence type="ECO:0000313" key="14">
    <source>
        <dbReference type="Proteomes" id="UP000751190"/>
    </source>
</evidence>
<dbReference type="GO" id="GO:0000146">
    <property type="term" value="F:microfilament motor activity"/>
    <property type="evidence" value="ECO:0007669"/>
    <property type="project" value="TreeGrafter"/>
</dbReference>
<dbReference type="InterPro" id="IPR036020">
    <property type="entry name" value="WW_dom_sf"/>
</dbReference>
<dbReference type="GO" id="GO:0016459">
    <property type="term" value="C:myosin complex"/>
    <property type="evidence" value="ECO:0007669"/>
    <property type="project" value="UniProtKB-KW"/>
</dbReference>
<dbReference type="InterPro" id="IPR001452">
    <property type="entry name" value="SH3_domain"/>
</dbReference>
<dbReference type="Gene3D" id="1.20.58.530">
    <property type="match status" value="1"/>
</dbReference>
<keyword evidence="1 7" id="KW-0728">SH3 domain</keyword>
<keyword evidence="3 8" id="KW-0067">ATP-binding</keyword>
<dbReference type="Gene3D" id="1.20.5.4820">
    <property type="match status" value="1"/>
</dbReference>
<keyword evidence="2 8" id="KW-0547">Nucleotide-binding</keyword>
<evidence type="ECO:0000256" key="9">
    <source>
        <dbReference type="SAM" id="MobiDB-lite"/>
    </source>
</evidence>
<evidence type="ECO:0000256" key="3">
    <source>
        <dbReference type="ARBA" id="ARBA00022840"/>
    </source>
</evidence>
<feature type="binding site" evidence="8">
    <location>
        <begin position="87"/>
        <end position="94"/>
    </location>
    <ligand>
        <name>ATP</name>
        <dbReference type="ChEBI" id="CHEBI:30616"/>
    </ligand>
</feature>
<dbReference type="SUPFAM" id="SSF50044">
    <property type="entry name" value="SH3-domain"/>
    <property type="match status" value="1"/>
</dbReference>
<evidence type="ECO:0000256" key="8">
    <source>
        <dbReference type="PROSITE-ProRule" id="PRU00782"/>
    </source>
</evidence>
<keyword evidence="14" id="KW-1185">Reference proteome</keyword>
<feature type="region of interest" description="Actin-binding" evidence="8">
    <location>
        <begin position="705"/>
        <end position="727"/>
    </location>
</feature>
<dbReference type="SMART" id="SM00242">
    <property type="entry name" value="MYSc"/>
    <property type="match status" value="1"/>
</dbReference>
<protein>
    <recommendedName>
        <fullName evidence="15">Myosin motor domain-containing protein</fullName>
    </recommendedName>
</protein>
<evidence type="ECO:0000259" key="10">
    <source>
        <dbReference type="PROSITE" id="PS50002"/>
    </source>
</evidence>
<feature type="region of interest" description="Disordered" evidence="9">
    <location>
        <begin position="1201"/>
        <end position="1306"/>
    </location>
</feature>
<comment type="caution">
    <text evidence="13">The sequence shown here is derived from an EMBL/GenBank/DDBJ whole genome shotgun (WGS) entry which is preliminary data.</text>
</comment>
<dbReference type="PROSITE" id="PS50002">
    <property type="entry name" value="SH3"/>
    <property type="match status" value="1"/>
</dbReference>
<evidence type="ECO:0008006" key="15">
    <source>
        <dbReference type="Google" id="ProtNLM"/>
    </source>
</evidence>
<dbReference type="PROSITE" id="PS50096">
    <property type="entry name" value="IQ"/>
    <property type="match status" value="1"/>
</dbReference>
<feature type="region of interest" description="Disordered" evidence="9">
    <location>
        <begin position="398"/>
        <end position="434"/>
    </location>
</feature>
<dbReference type="InterPro" id="IPR027417">
    <property type="entry name" value="P-loop_NTPase"/>
</dbReference>
<dbReference type="EMBL" id="JAGTXO010000029">
    <property type="protein sequence ID" value="KAG8460917.1"/>
    <property type="molecule type" value="Genomic_DNA"/>
</dbReference>
<dbReference type="InterPro" id="IPR001609">
    <property type="entry name" value="Myosin_head_motor_dom-like"/>
</dbReference>
<dbReference type="Pfam" id="PF14604">
    <property type="entry name" value="SH3_9"/>
    <property type="match status" value="1"/>
</dbReference>
<accession>A0A8J5XC84</accession>
<dbReference type="PANTHER" id="PTHR13140">
    <property type="entry name" value="MYOSIN"/>
    <property type="match status" value="1"/>
</dbReference>
<reference evidence="13" key="1">
    <citation type="submission" date="2021-05" db="EMBL/GenBank/DDBJ databases">
        <title>The genome of the haptophyte Pavlova lutheri (Diacronema luteri, Pavlovales) - a model for lipid biosynthesis in eukaryotic algae.</title>
        <authorList>
            <person name="Hulatt C.J."/>
            <person name="Posewitz M.C."/>
        </authorList>
    </citation>
    <scope>NUCLEOTIDE SEQUENCE</scope>
    <source>
        <strain evidence="13">NIVA-4/92</strain>
    </source>
</reference>
<dbReference type="SUPFAM" id="SSF51045">
    <property type="entry name" value="WW domain"/>
    <property type="match status" value="1"/>
</dbReference>